<sequence length="105" mass="11603">TATSVQLSASRDNTTVAASPDQIIKAATAHPSPSINFNEQKQADISEVNLGSFNVSGSSALKEEGSVPEVKCRKRYRRKHVEDQEPRTMRGVYFKNIKWQAAIKV</sequence>
<protein>
    <submittedName>
        <fullName evidence="1">Ethylene-responsive transcription factor-like protein At4g13040</fullName>
    </submittedName>
</protein>
<proteinExistence type="predicted"/>
<feature type="non-terminal residue" evidence="1">
    <location>
        <position position="105"/>
    </location>
</feature>
<accession>A0A1D1ZGV1</accession>
<name>A0A1D1ZGV1_9ARAE</name>
<dbReference type="AlphaFoldDB" id="A0A1D1ZGV1"/>
<gene>
    <name evidence="1" type="primary">At4g13040_1</name>
    <name evidence="1" type="ORF">g.7736</name>
</gene>
<evidence type="ECO:0000313" key="1">
    <source>
        <dbReference type="EMBL" id="JAT66097.1"/>
    </source>
</evidence>
<dbReference type="EMBL" id="GDJX01001839">
    <property type="protein sequence ID" value="JAT66097.1"/>
    <property type="molecule type" value="Transcribed_RNA"/>
</dbReference>
<feature type="non-terminal residue" evidence="1">
    <location>
        <position position="1"/>
    </location>
</feature>
<reference evidence="1" key="1">
    <citation type="submission" date="2015-07" db="EMBL/GenBank/DDBJ databases">
        <title>Transcriptome Assembly of Anthurium amnicola.</title>
        <authorList>
            <person name="Suzuki J."/>
        </authorList>
    </citation>
    <scope>NUCLEOTIDE SEQUENCE</scope>
</reference>
<organism evidence="1">
    <name type="scientific">Anthurium amnicola</name>
    <dbReference type="NCBI Taxonomy" id="1678845"/>
    <lineage>
        <taxon>Eukaryota</taxon>
        <taxon>Viridiplantae</taxon>
        <taxon>Streptophyta</taxon>
        <taxon>Embryophyta</taxon>
        <taxon>Tracheophyta</taxon>
        <taxon>Spermatophyta</taxon>
        <taxon>Magnoliopsida</taxon>
        <taxon>Liliopsida</taxon>
        <taxon>Araceae</taxon>
        <taxon>Pothoideae</taxon>
        <taxon>Potheae</taxon>
        <taxon>Anthurium</taxon>
    </lineage>
</organism>